<dbReference type="eggNOG" id="COG0524">
    <property type="taxonomic scope" value="Bacteria"/>
</dbReference>
<dbReference type="Proteomes" id="UP000005017">
    <property type="component" value="Unassembled WGS sequence"/>
</dbReference>
<gene>
    <name evidence="1" type="ORF">HMPREF9013_0625</name>
</gene>
<protein>
    <recommendedName>
        <fullName evidence="3">Carbohydrate kinase PfkB domain-containing protein</fullName>
    </recommendedName>
</protein>
<dbReference type="AlphaFoldDB" id="D2MNU1"/>
<dbReference type="InterPro" id="IPR029056">
    <property type="entry name" value="Ribokinase-like"/>
</dbReference>
<dbReference type="SUPFAM" id="SSF53613">
    <property type="entry name" value="Ribokinase-like"/>
    <property type="match status" value="1"/>
</dbReference>
<reference evidence="2" key="1">
    <citation type="submission" date="2009-12" db="EMBL/GenBank/DDBJ databases">
        <title>Sequence of Clostridiales genomosp. BVAB3 str. UPII9-5.</title>
        <authorList>
            <person name="Madupu R."/>
            <person name="Durkin A.S."/>
            <person name="Torralba M."/>
            <person name="Methe B."/>
            <person name="Sutton G.G."/>
            <person name="Strausberg R.L."/>
            <person name="Nelson K.E."/>
        </authorList>
    </citation>
    <scope>NUCLEOTIDE SEQUENCE [LARGE SCALE GENOMIC DNA]</scope>
    <source>
        <strain evidence="2">W1219</strain>
    </source>
</reference>
<dbReference type="EMBL" id="ADFR01000007">
    <property type="protein sequence ID" value="EFC05710.1"/>
    <property type="molecule type" value="Genomic_DNA"/>
</dbReference>
<dbReference type="OrthoDB" id="9775849at2"/>
<dbReference type="RefSeq" id="WP_006627042.1">
    <property type="nucleotide sequence ID" value="NZ_ADFR01000007.1"/>
</dbReference>
<dbReference type="STRING" id="679192.HMPREF9013_0625"/>
<dbReference type="Gene3D" id="3.40.1190.20">
    <property type="match status" value="1"/>
</dbReference>
<sequence>MKKTLIIGTMQTEWLEYVKELPKGNEDYEVLSSRLQLSGSALKAASLYQQFGFPYEVIAPVGRGSAGEMLSAYLEEKQIDVQHVEGIHGSSTLLVDSKDRSNRIYAPGVEFDISNNLFLTIDPENIDRVLVFGDALISENAKDVIDLLQEIQQEVYFAPGSYFQSIEDSILDAMLDFHPIMILEDTDLLLENFEYLETMISGLQEDSHNTILFLAQFQGLYGFELTQKFLLKNTSFEDAEYIAIAYSLARLANVDSKNALLLAQEMGIAAIHHQTLSFQQMELFKQRLKGMILHAA</sequence>
<name>D2MNU1_9FIRM</name>
<evidence type="ECO:0000313" key="2">
    <source>
        <dbReference type="Proteomes" id="UP000005017"/>
    </source>
</evidence>
<organism evidence="1 2">
    <name type="scientific">Bulleidia extructa W1219</name>
    <dbReference type="NCBI Taxonomy" id="679192"/>
    <lineage>
        <taxon>Bacteria</taxon>
        <taxon>Bacillati</taxon>
        <taxon>Bacillota</taxon>
        <taxon>Erysipelotrichia</taxon>
        <taxon>Erysipelotrichales</taxon>
        <taxon>Erysipelotrichaceae</taxon>
        <taxon>Bulleidia</taxon>
    </lineage>
</organism>
<comment type="caution">
    <text evidence="1">The sequence shown here is derived from an EMBL/GenBank/DDBJ whole genome shotgun (WGS) entry which is preliminary data.</text>
</comment>
<keyword evidence="2" id="KW-1185">Reference proteome</keyword>
<evidence type="ECO:0008006" key="3">
    <source>
        <dbReference type="Google" id="ProtNLM"/>
    </source>
</evidence>
<evidence type="ECO:0000313" key="1">
    <source>
        <dbReference type="EMBL" id="EFC05710.1"/>
    </source>
</evidence>
<proteinExistence type="predicted"/>
<accession>D2MNU1</accession>